<keyword evidence="2" id="KW-0479">Metal-binding</keyword>
<reference evidence="3" key="2">
    <citation type="submission" date="2021-08" db="EMBL/GenBank/DDBJ databases">
        <authorList>
            <person name="Tani A."/>
            <person name="Ola A."/>
            <person name="Ogura Y."/>
            <person name="Katsura K."/>
            <person name="Hayashi T."/>
        </authorList>
    </citation>
    <scope>NUCLEOTIDE SEQUENCE</scope>
    <source>
        <strain evidence="3">DSM 17168</strain>
    </source>
</reference>
<name>A0ABQ4SMI8_9HYPH</name>
<dbReference type="Proteomes" id="UP001055153">
    <property type="component" value="Unassembled WGS sequence"/>
</dbReference>
<keyword evidence="4" id="KW-1185">Reference proteome</keyword>
<feature type="binding site" evidence="2">
    <location>
        <position position="18"/>
    </location>
    <ligand>
        <name>Mg(2+)</name>
        <dbReference type="ChEBI" id="CHEBI:18420"/>
    </ligand>
</feature>
<comment type="cofactor">
    <cofactor evidence="2">
        <name>Mg(2+)</name>
        <dbReference type="ChEBI" id="CHEBI:18420"/>
    </cofactor>
    <text evidence="2">Binds 2 magnesium ions per subunit.</text>
</comment>
<organism evidence="3 4">
    <name type="scientific">Methylobacterium isbiliense</name>
    <dbReference type="NCBI Taxonomy" id="315478"/>
    <lineage>
        <taxon>Bacteria</taxon>
        <taxon>Pseudomonadati</taxon>
        <taxon>Pseudomonadota</taxon>
        <taxon>Alphaproteobacteria</taxon>
        <taxon>Hyphomicrobiales</taxon>
        <taxon>Methylobacteriaceae</taxon>
        <taxon>Methylobacterium</taxon>
    </lineage>
</organism>
<dbReference type="InterPro" id="IPR018520">
    <property type="entry name" value="UPP_synth-like_CS"/>
</dbReference>
<feature type="binding site" evidence="2">
    <location>
        <position position="35"/>
    </location>
    <ligand>
        <name>substrate</name>
    </ligand>
</feature>
<dbReference type="InterPro" id="IPR036424">
    <property type="entry name" value="UPP_synth-like_sf"/>
</dbReference>
<dbReference type="PROSITE" id="PS01066">
    <property type="entry name" value="UPP_SYNTHASE"/>
    <property type="match status" value="1"/>
</dbReference>
<protein>
    <recommendedName>
        <fullName evidence="2">Isoprenyl transferase</fullName>
        <ecNumber evidence="2">2.5.1.-</ecNumber>
    </recommendedName>
</protein>
<comment type="similarity">
    <text evidence="2">Belongs to the UPP synthase family.</text>
</comment>
<dbReference type="Gene3D" id="3.40.1180.10">
    <property type="entry name" value="Decaprenyl diphosphate synthase-like"/>
    <property type="match status" value="1"/>
</dbReference>
<feature type="binding site" evidence="2">
    <location>
        <begin position="63"/>
        <end position="65"/>
    </location>
    <ligand>
        <name>substrate</name>
    </ligand>
</feature>
<dbReference type="EMBL" id="BPQQ01000087">
    <property type="protein sequence ID" value="GJE03730.1"/>
    <property type="molecule type" value="Genomic_DNA"/>
</dbReference>
<dbReference type="SUPFAM" id="SSF64005">
    <property type="entry name" value="Undecaprenyl diphosphate synthase"/>
    <property type="match status" value="1"/>
</dbReference>
<evidence type="ECO:0000313" key="4">
    <source>
        <dbReference type="Proteomes" id="UP001055153"/>
    </source>
</evidence>
<feature type="active site" description="Proton acceptor" evidence="2">
    <location>
        <position position="66"/>
    </location>
</feature>
<comment type="caution">
    <text evidence="3">The sequence shown here is derived from an EMBL/GenBank/DDBJ whole genome shotgun (WGS) entry which is preliminary data.</text>
</comment>
<dbReference type="NCBIfam" id="NF011412">
    <property type="entry name" value="PRK14839.1"/>
    <property type="match status" value="1"/>
</dbReference>
<feature type="binding site" evidence="2">
    <location>
        <position position="69"/>
    </location>
    <ligand>
        <name>substrate</name>
    </ligand>
</feature>
<sequence length="233" mass="25093">MQSSCDHRSGLHVAAIMDGNGRWASARGLPRTAGHRAGVEAIRRVAEAAPDLGIGTLTLFAFSADNWRRPPGEVAGLMGLLRRYLRHETGRLARTGTRLTVIGRRDRLPAGLPDALARAEAETAAGERLHLRIAVDYSARDAILAAAAAGPAESREAFGRRVSGGAPDVDLLIRSGGEKRLSDFLLWECAYAELHFSDRMWPDFGADDLAGALRDFATRERRFGGLGPMPEAA</sequence>
<feature type="binding site" evidence="2">
    <location>
        <begin position="19"/>
        <end position="22"/>
    </location>
    <ligand>
        <name>substrate</name>
    </ligand>
</feature>
<comment type="subunit">
    <text evidence="2">Homodimer.</text>
</comment>
<dbReference type="HAMAP" id="MF_01139">
    <property type="entry name" value="ISPT"/>
    <property type="match status" value="1"/>
</dbReference>
<gene>
    <name evidence="3" type="primary">ispU</name>
    <name evidence="3" type="ORF">GMJLKIPL_5687</name>
</gene>
<dbReference type="PANTHER" id="PTHR10291">
    <property type="entry name" value="DEHYDRODOLICHYL DIPHOSPHATE SYNTHASE FAMILY MEMBER"/>
    <property type="match status" value="1"/>
</dbReference>
<feature type="binding site" evidence="2">
    <location>
        <position position="31"/>
    </location>
    <ligand>
        <name>substrate</name>
    </ligand>
</feature>
<accession>A0ABQ4SMI8</accession>
<evidence type="ECO:0000256" key="2">
    <source>
        <dbReference type="HAMAP-Rule" id="MF_01139"/>
    </source>
</evidence>
<dbReference type="CDD" id="cd00475">
    <property type="entry name" value="Cis_IPPS"/>
    <property type="match status" value="1"/>
</dbReference>
<keyword evidence="1 2" id="KW-0808">Transferase</keyword>
<evidence type="ECO:0000313" key="3">
    <source>
        <dbReference type="EMBL" id="GJE03730.1"/>
    </source>
</evidence>
<keyword evidence="2" id="KW-0460">Magnesium</keyword>
<dbReference type="EC" id="2.5.1.-" evidence="2"/>
<comment type="function">
    <text evidence="2">Catalyzes the condensation of isopentenyl diphosphate (IPP) with allylic pyrophosphates generating different type of terpenoids.</text>
</comment>
<evidence type="ECO:0000256" key="1">
    <source>
        <dbReference type="ARBA" id="ARBA00022679"/>
    </source>
</evidence>
<reference evidence="3" key="1">
    <citation type="journal article" date="2021" name="Front. Microbiol.">
        <title>Comprehensive Comparative Genomics and Phenotyping of Methylobacterium Species.</title>
        <authorList>
            <person name="Alessa O."/>
            <person name="Ogura Y."/>
            <person name="Fujitani Y."/>
            <person name="Takami H."/>
            <person name="Hayashi T."/>
            <person name="Sahin N."/>
            <person name="Tani A."/>
        </authorList>
    </citation>
    <scope>NUCLEOTIDE SEQUENCE</scope>
    <source>
        <strain evidence="3">DSM 17168</strain>
    </source>
</reference>
<feature type="active site" evidence="2">
    <location>
        <position position="18"/>
    </location>
</feature>
<dbReference type="PANTHER" id="PTHR10291:SF0">
    <property type="entry name" value="DEHYDRODOLICHYL DIPHOSPHATE SYNTHASE 2"/>
    <property type="match status" value="1"/>
</dbReference>
<feature type="binding site" evidence="2">
    <location>
        <position position="23"/>
    </location>
    <ligand>
        <name>substrate</name>
    </ligand>
</feature>
<feature type="binding site" evidence="2">
    <location>
        <position position="174"/>
    </location>
    <ligand>
        <name>substrate</name>
    </ligand>
</feature>
<feature type="binding site" evidence="2">
    <location>
        <position position="67"/>
    </location>
    <ligand>
        <name>substrate</name>
    </ligand>
</feature>
<dbReference type="InterPro" id="IPR001441">
    <property type="entry name" value="UPP_synth-like"/>
</dbReference>
<dbReference type="NCBIfam" id="TIGR00055">
    <property type="entry name" value="uppS"/>
    <property type="match status" value="1"/>
</dbReference>
<feature type="binding site" evidence="2">
    <location>
        <position position="193"/>
    </location>
    <ligand>
        <name>Mg(2+)</name>
        <dbReference type="ChEBI" id="CHEBI:18420"/>
    </ligand>
</feature>
<dbReference type="Pfam" id="PF01255">
    <property type="entry name" value="Prenyltransf"/>
    <property type="match status" value="1"/>
</dbReference>
<dbReference type="RefSeq" id="WP_238241109.1">
    <property type="nucleotide sequence ID" value="NZ_BPQQ01000087.1"/>
</dbReference>
<feature type="binding site" evidence="2">
    <location>
        <begin position="180"/>
        <end position="182"/>
    </location>
    <ligand>
        <name>substrate</name>
    </ligand>
</feature>
<proteinExistence type="inferred from homology"/>